<dbReference type="InterPro" id="IPR016197">
    <property type="entry name" value="Chromo-like_dom_sf"/>
</dbReference>
<dbReference type="GO" id="GO:0015074">
    <property type="term" value="P:DNA integration"/>
    <property type="evidence" value="ECO:0007669"/>
    <property type="project" value="InterPro"/>
</dbReference>
<dbReference type="Pfam" id="PF00665">
    <property type="entry name" value="rve"/>
    <property type="match status" value="1"/>
</dbReference>
<dbReference type="InterPro" id="IPR036397">
    <property type="entry name" value="RNaseH_sf"/>
</dbReference>
<protein>
    <recommendedName>
        <fullName evidence="5">Integrase core domain protein</fullName>
    </recommendedName>
</protein>
<dbReference type="GO" id="GO:0003676">
    <property type="term" value="F:nucleic acid binding"/>
    <property type="evidence" value="ECO:0007669"/>
    <property type="project" value="InterPro"/>
</dbReference>
<comment type="caution">
    <text evidence="3">The sequence shown here is derived from an EMBL/GenBank/DDBJ whole genome shotgun (WGS) entry which is preliminary data.</text>
</comment>
<dbReference type="InterPro" id="IPR012337">
    <property type="entry name" value="RNaseH-like_sf"/>
</dbReference>
<dbReference type="Gene3D" id="3.30.420.10">
    <property type="entry name" value="Ribonuclease H-like superfamily/Ribonuclease H"/>
    <property type="match status" value="1"/>
</dbReference>
<reference evidence="3 4" key="1">
    <citation type="submission" date="2015-04" db="EMBL/GenBank/DDBJ databases">
        <title>Lasius niger genome sequencing.</title>
        <authorList>
            <person name="Konorov E.A."/>
            <person name="Nikitin M.A."/>
            <person name="Kirill M.V."/>
            <person name="Chang P."/>
        </authorList>
    </citation>
    <scope>NUCLEOTIDE SEQUENCE [LARGE SCALE GENOMIC DNA]</scope>
    <source>
        <tissue evidence="3">Whole</tissue>
    </source>
</reference>
<accession>A0A0J7JZ23</accession>
<evidence type="ECO:0000259" key="2">
    <source>
        <dbReference type="PROSITE" id="PS50994"/>
    </source>
</evidence>
<dbReference type="Proteomes" id="UP000036403">
    <property type="component" value="Unassembled WGS sequence"/>
</dbReference>
<dbReference type="PANTHER" id="PTHR46585:SF1">
    <property type="entry name" value="CHROMO DOMAIN-CONTAINING PROTEIN"/>
    <property type="match status" value="1"/>
</dbReference>
<sequence>MSRSTMLQKKNISKKQQLVKKLHAPARKNIPRRCVIVRGYDDLWQADVVEMRPYARFNENHNYILTVIDVLSKYVWAVPLKSKSGNEMSETISKIIRDDKRCPKNFQTDRGKEFYNANVQKLMKKHNINHYSTYSVMKASIVERFNRTLKNNMWKMFTLNGNYKWIDALPRLVAEYNARKHRTIGMKPIDVTPAIADKLLNTVYSNVKIAAPARFKVGDSVRVSKFKTIFDKGYTPNWTTEVFKIVKVQKTNPATYVLEDSRGNPIAGGFYEYELHHVANPDVYLMETVLRKKGEVYVKWLGLDKSHNSWIHKTNIL</sequence>
<dbReference type="GO" id="GO:0005694">
    <property type="term" value="C:chromosome"/>
    <property type="evidence" value="ECO:0007669"/>
    <property type="project" value="UniProtKB-ARBA"/>
</dbReference>
<feature type="domain" description="Integrase catalytic" evidence="2">
    <location>
        <begin position="27"/>
        <end position="196"/>
    </location>
</feature>
<name>A0A0J7JZ23_LASNI</name>
<evidence type="ECO:0000313" key="3">
    <source>
        <dbReference type="EMBL" id="KMQ83116.1"/>
    </source>
</evidence>
<evidence type="ECO:0000259" key="1">
    <source>
        <dbReference type="PROSITE" id="PS50013"/>
    </source>
</evidence>
<feature type="domain" description="Chromo" evidence="1">
    <location>
        <begin position="273"/>
        <end position="317"/>
    </location>
</feature>
<evidence type="ECO:0000313" key="4">
    <source>
        <dbReference type="Proteomes" id="UP000036403"/>
    </source>
</evidence>
<dbReference type="InterPro" id="IPR000953">
    <property type="entry name" value="Chromo/chromo_shadow_dom"/>
</dbReference>
<dbReference type="SUPFAM" id="SSF54160">
    <property type="entry name" value="Chromo domain-like"/>
    <property type="match status" value="1"/>
</dbReference>
<organism evidence="3 4">
    <name type="scientific">Lasius niger</name>
    <name type="common">Black garden ant</name>
    <dbReference type="NCBI Taxonomy" id="67767"/>
    <lineage>
        <taxon>Eukaryota</taxon>
        <taxon>Metazoa</taxon>
        <taxon>Ecdysozoa</taxon>
        <taxon>Arthropoda</taxon>
        <taxon>Hexapoda</taxon>
        <taxon>Insecta</taxon>
        <taxon>Pterygota</taxon>
        <taxon>Neoptera</taxon>
        <taxon>Endopterygota</taxon>
        <taxon>Hymenoptera</taxon>
        <taxon>Apocrita</taxon>
        <taxon>Aculeata</taxon>
        <taxon>Formicoidea</taxon>
        <taxon>Formicidae</taxon>
        <taxon>Formicinae</taxon>
        <taxon>Lasius</taxon>
        <taxon>Lasius</taxon>
    </lineage>
</organism>
<keyword evidence="4" id="KW-1185">Reference proteome</keyword>
<dbReference type="PaxDb" id="67767-A0A0J7JZ23"/>
<dbReference type="InterPro" id="IPR001584">
    <property type="entry name" value="Integrase_cat-core"/>
</dbReference>
<dbReference type="PANTHER" id="PTHR46585">
    <property type="entry name" value="INTEGRASE CORE DOMAIN CONTAINING PROTEIN"/>
    <property type="match status" value="1"/>
</dbReference>
<dbReference type="PROSITE" id="PS50013">
    <property type="entry name" value="CHROMO_2"/>
    <property type="match status" value="1"/>
</dbReference>
<dbReference type="SUPFAM" id="SSF53098">
    <property type="entry name" value="Ribonuclease H-like"/>
    <property type="match status" value="1"/>
</dbReference>
<proteinExistence type="predicted"/>
<dbReference type="OrthoDB" id="7690739at2759"/>
<gene>
    <name evidence="3" type="ORF">RF55_20884</name>
</gene>
<dbReference type="AlphaFoldDB" id="A0A0J7JZ23"/>
<dbReference type="PROSITE" id="PS50994">
    <property type="entry name" value="INTEGRASE"/>
    <property type="match status" value="1"/>
</dbReference>
<dbReference type="EMBL" id="LBMM01021255">
    <property type="protein sequence ID" value="KMQ83116.1"/>
    <property type="molecule type" value="Genomic_DNA"/>
</dbReference>
<evidence type="ECO:0008006" key="5">
    <source>
        <dbReference type="Google" id="ProtNLM"/>
    </source>
</evidence>